<dbReference type="InterPro" id="IPR017853">
    <property type="entry name" value="GH"/>
</dbReference>
<dbReference type="SUPFAM" id="SSF51445">
    <property type="entry name" value="(Trans)glycosidases"/>
    <property type="match status" value="1"/>
</dbReference>
<dbReference type="EMBL" id="CP113089">
    <property type="protein sequence ID" value="WAB82351.1"/>
    <property type="molecule type" value="Genomic_DNA"/>
</dbReference>
<accession>A0A9E8MP96</accession>
<evidence type="ECO:0000313" key="8">
    <source>
        <dbReference type="Proteomes" id="UP001164706"/>
    </source>
</evidence>
<dbReference type="InterPro" id="IPR022790">
    <property type="entry name" value="GH26_dom"/>
</dbReference>
<evidence type="ECO:0000256" key="2">
    <source>
        <dbReference type="ARBA" id="ARBA00022801"/>
    </source>
</evidence>
<comment type="similarity">
    <text evidence="1 4">Belongs to the glycosyl hydrolase 26 family.</text>
</comment>
<dbReference type="PROSITE" id="PS51764">
    <property type="entry name" value="GH26"/>
    <property type="match status" value="1"/>
</dbReference>
<dbReference type="AlphaFoldDB" id="A0A9E8MP96"/>
<dbReference type="Gene3D" id="3.20.20.80">
    <property type="entry name" value="Glycosidases"/>
    <property type="match status" value="1"/>
</dbReference>
<feature type="active site" description="Proton donor" evidence="4">
    <location>
        <position position="154"/>
    </location>
</feature>
<evidence type="ECO:0000259" key="6">
    <source>
        <dbReference type="PROSITE" id="PS51764"/>
    </source>
</evidence>
<name>A0A9E8MP96_9MICO</name>
<dbReference type="PANTHER" id="PTHR40079:SF4">
    <property type="entry name" value="GH26 DOMAIN-CONTAINING PROTEIN-RELATED"/>
    <property type="match status" value="1"/>
</dbReference>
<dbReference type="KEGG" id="mdb:OVN18_04940"/>
<dbReference type="GO" id="GO:0006080">
    <property type="term" value="P:substituted mannan metabolic process"/>
    <property type="evidence" value="ECO:0007669"/>
    <property type="project" value="InterPro"/>
</dbReference>
<dbReference type="RefSeq" id="WP_267782343.1">
    <property type="nucleotide sequence ID" value="NZ_CP113089.1"/>
</dbReference>
<proteinExistence type="inferred from homology"/>
<evidence type="ECO:0000313" key="7">
    <source>
        <dbReference type="EMBL" id="WAB82351.1"/>
    </source>
</evidence>
<dbReference type="GO" id="GO:0016985">
    <property type="term" value="F:mannan endo-1,4-beta-mannosidase activity"/>
    <property type="evidence" value="ECO:0007669"/>
    <property type="project" value="InterPro"/>
</dbReference>
<keyword evidence="8" id="KW-1185">Reference proteome</keyword>
<protein>
    <submittedName>
        <fullName evidence="7">Glycosyl hydrolase</fullName>
    </submittedName>
</protein>
<keyword evidence="2 4" id="KW-0378">Hydrolase</keyword>
<keyword evidence="3 4" id="KW-0326">Glycosidase</keyword>
<dbReference type="PROSITE" id="PS51257">
    <property type="entry name" value="PROKAR_LIPOPROTEIN"/>
    <property type="match status" value="1"/>
</dbReference>
<dbReference type="Pfam" id="PF02156">
    <property type="entry name" value="Glyco_hydro_26"/>
    <property type="match status" value="1"/>
</dbReference>
<sequence>MSRRPIFRTRALAVLAVGALLTALGACSTSEGSGRAIAEERCPADAASLVPTDGALFGVNLDWGTETLAELSGALGRTPAVAVVFSELPLTAENRTNLVLAAEQARGENSSLLLTLEPRAGLAAVTPAVAEDLAVLLHEISATGVPVTVRYAHEMNGSWYAWGQQPIAYVASFRLLAAALDEGAPGTTMMWAPNYGGGYPFAGGEFETTRTDLPFRILDTDDDGILSMADDPYAPYYPGDDVVDWVGMSLYHWGSVHPWGENEIAEPTKFAQQLIGEYDGLGGDDRALPDFYGQYAERAGKPLAIPETAAFVTADAPADLALDIKRSWWTQVLSAETAARFPALAMINWFEWNKFEVEVGGDVDWTIARDDATLSAFTRELPTWLRFAPEADPCAAPAS</sequence>
<reference evidence="7" key="1">
    <citation type="submission" date="2022-11" db="EMBL/GenBank/DDBJ databases">
        <title>Description of Microcella daejonensis nov. sp, isolated from riverside soil.</title>
        <authorList>
            <person name="Molina K.M."/>
            <person name="Kim S.B."/>
        </authorList>
    </citation>
    <scope>NUCLEOTIDE SEQUENCE</scope>
    <source>
        <strain evidence="7">MMS21-STM12</strain>
    </source>
</reference>
<organism evidence="7 8">
    <name type="scientific">Microcella daejeonensis</name>
    <dbReference type="NCBI Taxonomy" id="2994971"/>
    <lineage>
        <taxon>Bacteria</taxon>
        <taxon>Bacillati</taxon>
        <taxon>Actinomycetota</taxon>
        <taxon>Actinomycetes</taxon>
        <taxon>Micrococcales</taxon>
        <taxon>Microbacteriaceae</taxon>
        <taxon>Microcella</taxon>
    </lineage>
</organism>
<feature type="chain" id="PRO_5039646157" evidence="5">
    <location>
        <begin position="29"/>
        <end position="399"/>
    </location>
</feature>
<evidence type="ECO:0000256" key="5">
    <source>
        <dbReference type="SAM" id="SignalP"/>
    </source>
</evidence>
<evidence type="ECO:0000256" key="4">
    <source>
        <dbReference type="PROSITE-ProRule" id="PRU01100"/>
    </source>
</evidence>
<dbReference type="InterPro" id="IPR000805">
    <property type="entry name" value="Glyco_hydro_26"/>
</dbReference>
<gene>
    <name evidence="7" type="ORF">OVN18_04940</name>
</gene>
<feature type="signal peptide" evidence="5">
    <location>
        <begin position="1"/>
        <end position="28"/>
    </location>
</feature>
<feature type="active site" description="Nucleophile" evidence="4">
    <location>
        <position position="307"/>
    </location>
</feature>
<evidence type="ECO:0000256" key="3">
    <source>
        <dbReference type="ARBA" id="ARBA00023295"/>
    </source>
</evidence>
<feature type="domain" description="GH26" evidence="6">
    <location>
        <begin position="40"/>
        <end position="377"/>
    </location>
</feature>
<dbReference type="PANTHER" id="PTHR40079">
    <property type="entry name" value="MANNAN ENDO-1,4-BETA-MANNOSIDASE E-RELATED"/>
    <property type="match status" value="1"/>
</dbReference>
<evidence type="ECO:0000256" key="1">
    <source>
        <dbReference type="ARBA" id="ARBA00007754"/>
    </source>
</evidence>
<dbReference type="Proteomes" id="UP001164706">
    <property type="component" value="Chromosome"/>
</dbReference>
<keyword evidence="5" id="KW-0732">Signal</keyword>